<feature type="chain" id="PRO_5045932819" evidence="2">
    <location>
        <begin position="27"/>
        <end position="465"/>
    </location>
</feature>
<dbReference type="Gene3D" id="2.40.128.130">
    <property type="entry name" value="Autotransporter beta-domain"/>
    <property type="match status" value="1"/>
</dbReference>
<dbReference type="Proteomes" id="UP000572863">
    <property type="component" value="Unassembled WGS sequence"/>
</dbReference>
<evidence type="ECO:0000313" key="5">
    <source>
        <dbReference type="Proteomes" id="UP000572863"/>
    </source>
</evidence>
<dbReference type="Pfam" id="PF03797">
    <property type="entry name" value="Autotransporter"/>
    <property type="match status" value="1"/>
</dbReference>
<dbReference type="EMBL" id="JACARY010000001">
    <property type="protein sequence ID" value="NWD92898.1"/>
    <property type="molecule type" value="Genomic_DNA"/>
</dbReference>
<feature type="domain" description="Autotransporter" evidence="3">
    <location>
        <begin position="186"/>
        <end position="465"/>
    </location>
</feature>
<reference evidence="4 5" key="1">
    <citation type="submission" date="2020-04" db="EMBL/GenBank/DDBJ databases">
        <title>Molecular characterization of pseudomonads from Agaricus bisporus reveal novel blotch 2 pathogens in Western Europe.</title>
        <authorList>
            <person name="Taparia T."/>
            <person name="Krijger M."/>
            <person name="Haynes E."/>
            <person name="Elpinstone J.G."/>
            <person name="Noble R."/>
            <person name="Van Der Wolf J."/>
        </authorList>
    </citation>
    <scope>NUCLEOTIDE SEQUENCE [LARGE SCALE GENOMIC DNA]</scope>
    <source>
        <strain evidence="4 5">P7774</strain>
    </source>
</reference>
<dbReference type="RefSeq" id="WP_177058420.1">
    <property type="nucleotide sequence ID" value="NZ_JACARY010000001.1"/>
</dbReference>
<name>A0ABX2QRB8_9PSED</name>
<feature type="region of interest" description="Disordered" evidence="1">
    <location>
        <begin position="71"/>
        <end position="90"/>
    </location>
</feature>
<accession>A0ABX2QRB8</accession>
<comment type="caution">
    <text evidence="4">The sequence shown here is derived from an EMBL/GenBank/DDBJ whole genome shotgun (WGS) entry which is preliminary data.</text>
</comment>
<evidence type="ECO:0000256" key="2">
    <source>
        <dbReference type="SAM" id="SignalP"/>
    </source>
</evidence>
<dbReference type="SMART" id="SM00869">
    <property type="entry name" value="Autotransporter"/>
    <property type="match status" value="1"/>
</dbReference>
<dbReference type="InterPro" id="IPR036709">
    <property type="entry name" value="Autotransporte_beta_dom_sf"/>
</dbReference>
<sequence length="465" mass="50639">MHFTHHRLALVMTLAISAANAQYAHARGDMEPDGEAEYEQPYRANEATPIRSYVTRKVTTNDGLQTATVIVPSPDEGHDHRPPNPVPEPAAPVKGYLTGQATTYNGLQVAKVLEPELIRQMGLPYMPGELSNSLVDLGEALEQRPGGSSGALEQLAGSQNANLAGATQNATQQLSTQLLSSLRALPTGEDGNFWVQGLGNSATLDKHRGSAGLKHGTQGLLLGADWALDHAWRIGVMGAKSSTNLDAQRFSADLDSWHLGGYAVRQDGPLALRLGAIYSDHVGQNKRSVHLLDYKEQLRGEYNAQSQTVFSELGYQLDSDGISIEPFAGLGYQRYHRDGFKERGGLTALNVRSQTQQNLNSTFGLRLATVYQLDNQMSLTPHLSTSWKHLYGEVDSQVRQSFRHTPVPIDGFTIAGTPLDRDNLNVQVGLNLALSPQHTVGLTYNGEAGTHSRNQGLMGQWQMQF</sequence>
<evidence type="ECO:0000256" key="1">
    <source>
        <dbReference type="SAM" id="MobiDB-lite"/>
    </source>
</evidence>
<gene>
    <name evidence="4" type="ORF">HX871_00590</name>
</gene>
<evidence type="ECO:0000313" key="4">
    <source>
        <dbReference type="EMBL" id="NWD92898.1"/>
    </source>
</evidence>
<dbReference type="PROSITE" id="PS51208">
    <property type="entry name" value="AUTOTRANSPORTER"/>
    <property type="match status" value="1"/>
</dbReference>
<dbReference type="InterPro" id="IPR006315">
    <property type="entry name" value="OM_autotransptr_brl_dom"/>
</dbReference>
<keyword evidence="5" id="KW-1185">Reference proteome</keyword>
<feature type="signal peptide" evidence="2">
    <location>
        <begin position="1"/>
        <end position="26"/>
    </location>
</feature>
<proteinExistence type="predicted"/>
<dbReference type="NCBIfam" id="TIGR01414">
    <property type="entry name" value="autotrans_barl"/>
    <property type="match status" value="1"/>
</dbReference>
<dbReference type="SUPFAM" id="SSF103515">
    <property type="entry name" value="Autotransporter"/>
    <property type="match status" value="1"/>
</dbReference>
<dbReference type="InterPro" id="IPR005546">
    <property type="entry name" value="Autotransporte_beta"/>
</dbReference>
<organism evidence="4 5">
    <name type="scientific">Pseudomonas reactans</name>
    <dbReference type="NCBI Taxonomy" id="117680"/>
    <lineage>
        <taxon>Bacteria</taxon>
        <taxon>Pseudomonadati</taxon>
        <taxon>Pseudomonadota</taxon>
        <taxon>Gammaproteobacteria</taxon>
        <taxon>Pseudomonadales</taxon>
        <taxon>Pseudomonadaceae</taxon>
        <taxon>Pseudomonas</taxon>
    </lineage>
</organism>
<evidence type="ECO:0000259" key="3">
    <source>
        <dbReference type="PROSITE" id="PS51208"/>
    </source>
</evidence>
<protein>
    <submittedName>
        <fullName evidence="4">Autotransporter outer membrane beta-barrel domain-containing protein</fullName>
    </submittedName>
</protein>
<keyword evidence="2" id="KW-0732">Signal</keyword>